<dbReference type="Proteomes" id="UP000830167">
    <property type="component" value="Chromosome"/>
</dbReference>
<sequence>MKKWIKITTIAALPIAAVALFGFAKGITGPSLNGHSIQQKTLTAKQREEIVKNIQSITMPTGIFVRTDKPGNFNPNQVTHSEDEALKNPNIQEIVLPYGTFVRTTKEGLKQHQLEWQKQHPGVRP</sequence>
<proteinExistence type="predicted"/>
<name>A0ABY4CK45_9BACL</name>
<reference evidence="1" key="1">
    <citation type="submission" date="2021-12" db="EMBL/GenBank/DDBJ databases">
        <title>Alicyclobacillaceae gen. nov., sp. nov., isolated from chalcocite enrichment system.</title>
        <authorList>
            <person name="Jiang Z."/>
        </authorList>
    </citation>
    <scope>NUCLEOTIDE SEQUENCE</scope>
    <source>
        <strain evidence="1">MYW30-H2</strain>
    </source>
</reference>
<keyword evidence="2" id="KW-1185">Reference proteome</keyword>
<evidence type="ECO:0000313" key="2">
    <source>
        <dbReference type="Proteomes" id="UP000830167"/>
    </source>
</evidence>
<gene>
    <name evidence="1" type="ORF">LSG31_16830</name>
</gene>
<protein>
    <submittedName>
        <fullName evidence="1">Uncharacterized protein</fullName>
    </submittedName>
</protein>
<accession>A0ABY4CK45</accession>
<evidence type="ECO:0000313" key="1">
    <source>
        <dbReference type="EMBL" id="UOF89538.1"/>
    </source>
</evidence>
<organism evidence="1 2">
    <name type="scientific">Fodinisporobacter ferrooxydans</name>
    <dbReference type="NCBI Taxonomy" id="2901836"/>
    <lineage>
        <taxon>Bacteria</taxon>
        <taxon>Bacillati</taxon>
        <taxon>Bacillota</taxon>
        <taxon>Bacilli</taxon>
        <taxon>Bacillales</taxon>
        <taxon>Alicyclobacillaceae</taxon>
        <taxon>Fodinisporobacter</taxon>
    </lineage>
</organism>
<dbReference type="RefSeq" id="WP_347436228.1">
    <property type="nucleotide sequence ID" value="NZ_CP089291.1"/>
</dbReference>
<dbReference type="EMBL" id="CP089291">
    <property type="protein sequence ID" value="UOF89538.1"/>
    <property type="molecule type" value="Genomic_DNA"/>
</dbReference>